<dbReference type="AlphaFoldDB" id="A0A1H5WV93"/>
<feature type="signal peptide" evidence="1">
    <location>
        <begin position="1"/>
        <end position="25"/>
    </location>
</feature>
<proteinExistence type="predicted"/>
<dbReference type="InterPro" id="IPR017801">
    <property type="entry name" value="DUF3738"/>
</dbReference>
<protein>
    <submittedName>
        <fullName evidence="2">Soil-associated protein, TIGR03435 family</fullName>
    </submittedName>
</protein>
<reference evidence="2 3" key="1">
    <citation type="submission" date="2016-10" db="EMBL/GenBank/DDBJ databases">
        <authorList>
            <person name="de Groot N.N."/>
        </authorList>
    </citation>
    <scope>NUCLEOTIDE SEQUENCE [LARGE SCALE GENOMIC DNA]</scope>
    <source>
        <strain evidence="2 3">DSM 22489</strain>
    </source>
</reference>
<dbReference type="EMBL" id="FNVA01000002">
    <property type="protein sequence ID" value="SEG03215.1"/>
    <property type="molecule type" value="Genomic_DNA"/>
</dbReference>
<dbReference type="Pfam" id="PF12543">
    <property type="entry name" value="DUF3738"/>
    <property type="match status" value="1"/>
</dbReference>
<name>A0A1H5WV93_9BACT</name>
<dbReference type="RefSeq" id="WP_103932642.1">
    <property type="nucleotide sequence ID" value="NZ_FNVA01000002.1"/>
</dbReference>
<dbReference type="NCBIfam" id="TIGR03435">
    <property type="entry name" value="Soli_TIGR03435"/>
    <property type="match status" value="1"/>
</dbReference>
<dbReference type="Proteomes" id="UP000236728">
    <property type="component" value="Unassembled WGS sequence"/>
</dbReference>
<keyword evidence="1" id="KW-0732">Signal</keyword>
<sequence>MNPSYLRSARRASLLGIILCLAATAQQRYQVSTVKPSAPEAERHTQIRGSRFVSEGTTLEDLIKFAYGVHATQIIAGPAWIHTQKFDTMADPETEKRPSPEELRAMVAELLANRFQLVLVHEQQLIPVFALQRTSKEPKLKKDDSPDVYLSGGLTPPGSLFVGHGTVTDFTHFLQRYAPPEIDRPIVDQTGIQGHYDFELHFTPVDAPHDAQASSQTNTPPEAPNIFTAIQEQLGLRLKPTRAATEVLRVASVSQPTPN</sequence>
<evidence type="ECO:0000313" key="3">
    <source>
        <dbReference type="Proteomes" id="UP000236728"/>
    </source>
</evidence>
<accession>A0A1H5WV93</accession>
<dbReference type="OrthoDB" id="118479at2"/>
<organism evidence="2 3">
    <name type="scientific">Bryocella elongata</name>
    <dbReference type="NCBI Taxonomy" id="863522"/>
    <lineage>
        <taxon>Bacteria</taxon>
        <taxon>Pseudomonadati</taxon>
        <taxon>Acidobacteriota</taxon>
        <taxon>Terriglobia</taxon>
        <taxon>Terriglobales</taxon>
        <taxon>Acidobacteriaceae</taxon>
        <taxon>Bryocella</taxon>
    </lineage>
</organism>
<keyword evidence="3" id="KW-1185">Reference proteome</keyword>
<feature type="chain" id="PRO_5009288739" evidence="1">
    <location>
        <begin position="26"/>
        <end position="259"/>
    </location>
</feature>
<evidence type="ECO:0000256" key="1">
    <source>
        <dbReference type="SAM" id="SignalP"/>
    </source>
</evidence>
<gene>
    <name evidence="2" type="ORF">SAMN05421819_1753</name>
</gene>
<evidence type="ECO:0000313" key="2">
    <source>
        <dbReference type="EMBL" id="SEG03215.1"/>
    </source>
</evidence>